<dbReference type="GeneID" id="83156059"/>
<accession>D4LCV4</accession>
<dbReference type="PATRIC" id="fig|213810.4.peg.1220"/>
<keyword evidence="2" id="KW-0812">Transmembrane</keyword>
<reference evidence="4" key="1">
    <citation type="submission" date="2010-03" db="EMBL/GenBank/DDBJ databases">
        <title>The genome sequence of Ruminococcus sp. 18P13.</title>
        <authorList>
            <consortium name="metaHIT consortium -- http://www.metahit.eu/"/>
            <person name="Pajon A."/>
            <person name="Turner K."/>
            <person name="Parkhill J."/>
            <person name="Bernalier A."/>
        </authorList>
    </citation>
    <scope>NUCLEOTIDE SEQUENCE [LARGE SCALE GENOMIC DNA]</scope>
    <source>
        <strain evidence="4">Type strain: 18P13</strain>
    </source>
</reference>
<evidence type="ECO:0000256" key="1">
    <source>
        <dbReference type="ARBA" id="ARBA00006464"/>
    </source>
</evidence>
<proteinExistence type="inferred from homology"/>
<dbReference type="KEGG" id="rch:RUM_13240"/>
<keyword evidence="2" id="KW-1133">Transmembrane helix</keyword>
<dbReference type="RefSeq" id="WP_015558356.1">
    <property type="nucleotide sequence ID" value="NC_021039.1"/>
</dbReference>
<feature type="domain" description="Bacterial sugar transferase" evidence="3">
    <location>
        <begin position="74"/>
        <end position="262"/>
    </location>
</feature>
<dbReference type="InterPro" id="IPR003362">
    <property type="entry name" value="Bact_transf"/>
</dbReference>
<sequence length="267" mass="30014">MITNSTGLEQTSMTENMITEVTIEALQTNQEGITQYPILEFDENALNLLCTGIQETLKHSTLKPAGSAAYRAVKRILDVVLSALGILLLLIPGLIVAAIIYIEDKGKPIFSQVRLTENGTPFRMYKFRSMCMDAEKRFEEVQKKNECDGIAFKSKHDPRITRIGGFIRKTSIDELPQLFNVLKGDMSLIGPRPPLPREVVLYTPAQMERLMVKGGLSCICQCEGRSDMAFDEWVESDVRYIRTRSLGLDCKLFFSTIAVVLKRKGAR</sequence>
<dbReference type="BioCyc" id="RCHA213810:RUM_RS06425-MONOMER"/>
<dbReference type="AlphaFoldDB" id="D4LCV4"/>
<gene>
    <name evidence="4" type="ordered locus">RUM_13240</name>
</gene>
<name>D4LCV4_RUMC1</name>
<dbReference type="HOGENOM" id="CLU_024920_1_0_9"/>
<evidence type="ECO:0000313" key="4">
    <source>
        <dbReference type="EMBL" id="CBL17449.1"/>
    </source>
</evidence>
<organism evidence="4 5">
    <name type="scientific">Ruminococcus champanellensis (strain DSM 18848 / JCM 17042 / KCTC 15320 / 18P13)</name>
    <dbReference type="NCBI Taxonomy" id="213810"/>
    <lineage>
        <taxon>Bacteria</taxon>
        <taxon>Bacillati</taxon>
        <taxon>Bacillota</taxon>
        <taxon>Clostridia</taxon>
        <taxon>Eubacteriales</taxon>
        <taxon>Oscillospiraceae</taxon>
        <taxon>Ruminococcus</taxon>
    </lineage>
</organism>
<keyword evidence="4" id="KW-0808">Transferase</keyword>
<dbReference type="Pfam" id="PF02397">
    <property type="entry name" value="Bac_transf"/>
    <property type="match status" value="1"/>
</dbReference>
<dbReference type="EMBL" id="FP929052">
    <property type="protein sequence ID" value="CBL17449.1"/>
    <property type="molecule type" value="Genomic_DNA"/>
</dbReference>
<protein>
    <submittedName>
        <fullName evidence="4">Sugar transferases involved in lipopolysaccharide synthesis</fullName>
    </submittedName>
</protein>
<dbReference type="PANTHER" id="PTHR30576">
    <property type="entry name" value="COLANIC BIOSYNTHESIS UDP-GLUCOSE LIPID CARRIER TRANSFERASE"/>
    <property type="match status" value="1"/>
</dbReference>
<evidence type="ECO:0000256" key="2">
    <source>
        <dbReference type="SAM" id="Phobius"/>
    </source>
</evidence>
<dbReference type="STRING" id="213810.RUM_13240"/>
<evidence type="ECO:0000313" key="5">
    <source>
        <dbReference type="Proteomes" id="UP000007054"/>
    </source>
</evidence>
<dbReference type="PANTHER" id="PTHR30576:SF0">
    <property type="entry name" value="UNDECAPRENYL-PHOSPHATE N-ACETYLGALACTOSAMINYL 1-PHOSPHATE TRANSFERASE-RELATED"/>
    <property type="match status" value="1"/>
</dbReference>
<keyword evidence="2" id="KW-0472">Membrane</keyword>
<dbReference type="GO" id="GO:0016780">
    <property type="term" value="F:phosphotransferase activity, for other substituted phosphate groups"/>
    <property type="evidence" value="ECO:0007669"/>
    <property type="project" value="TreeGrafter"/>
</dbReference>
<evidence type="ECO:0000259" key="3">
    <source>
        <dbReference type="Pfam" id="PF02397"/>
    </source>
</evidence>
<dbReference type="Proteomes" id="UP000007054">
    <property type="component" value="Chromosome"/>
</dbReference>
<reference evidence="4" key="2">
    <citation type="submission" date="2010-03" db="EMBL/GenBank/DDBJ databases">
        <authorList>
            <person name="Pajon A."/>
        </authorList>
    </citation>
    <scope>NUCLEOTIDE SEQUENCE</scope>
    <source>
        <strain evidence="4">Type strain: 18P13</strain>
    </source>
</reference>
<keyword evidence="5" id="KW-1185">Reference proteome</keyword>
<comment type="similarity">
    <text evidence="1">Belongs to the bacterial sugar transferase family.</text>
</comment>
<feature type="transmembrane region" description="Helical" evidence="2">
    <location>
        <begin position="79"/>
        <end position="102"/>
    </location>
</feature>